<evidence type="ECO:0000256" key="6">
    <source>
        <dbReference type="ARBA" id="ARBA00023136"/>
    </source>
</evidence>
<dbReference type="PIRSF" id="PIRSF006076">
    <property type="entry name" value="OM_assembly_OMP85"/>
    <property type="match status" value="1"/>
</dbReference>
<feature type="domain" description="POTRA" evidence="10">
    <location>
        <begin position="488"/>
        <end position="561"/>
    </location>
</feature>
<keyword evidence="3" id="KW-0812">Transmembrane</keyword>
<keyword evidence="12" id="KW-1185">Reference proteome</keyword>
<dbReference type="PROSITE" id="PS51779">
    <property type="entry name" value="POTRA"/>
    <property type="match status" value="5"/>
</dbReference>
<evidence type="ECO:0000256" key="9">
    <source>
        <dbReference type="SAM" id="SignalP"/>
    </source>
</evidence>
<dbReference type="PANTHER" id="PTHR12815:SF47">
    <property type="entry name" value="TRANSLOCATION AND ASSEMBLY MODULE SUBUNIT TAMA"/>
    <property type="match status" value="1"/>
</dbReference>
<keyword evidence="4 9" id="KW-0732">Signal</keyword>
<evidence type="ECO:0000256" key="2">
    <source>
        <dbReference type="ARBA" id="ARBA00022452"/>
    </source>
</evidence>
<feature type="domain" description="POTRA" evidence="10">
    <location>
        <begin position="163"/>
        <end position="234"/>
    </location>
</feature>
<dbReference type="Pfam" id="PF07244">
    <property type="entry name" value="POTRA"/>
    <property type="match status" value="5"/>
</dbReference>
<dbReference type="InterPro" id="IPR010827">
    <property type="entry name" value="BamA/TamA_POTRA"/>
</dbReference>
<keyword evidence="6" id="KW-0472">Membrane</keyword>
<dbReference type="STRING" id="207559.Dde_1368"/>
<evidence type="ECO:0000256" key="4">
    <source>
        <dbReference type="ARBA" id="ARBA00022729"/>
    </source>
</evidence>
<dbReference type="Pfam" id="PF01103">
    <property type="entry name" value="Omp85"/>
    <property type="match status" value="1"/>
</dbReference>
<dbReference type="Gene3D" id="3.10.20.310">
    <property type="entry name" value="membrane protein fhac"/>
    <property type="match status" value="5"/>
</dbReference>
<dbReference type="KEGG" id="dde:Dde_1368"/>
<dbReference type="eggNOG" id="COG4775">
    <property type="taxonomic scope" value="Bacteria"/>
</dbReference>
<gene>
    <name evidence="11" type="ordered locus">Dde_1368</name>
</gene>
<accession>Q312H7</accession>
<keyword evidence="2" id="KW-1134">Transmembrane beta strand</keyword>
<evidence type="ECO:0000256" key="5">
    <source>
        <dbReference type="ARBA" id="ARBA00022737"/>
    </source>
</evidence>
<dbReference type="GO" id="GO:0071709">
    <property type="term" value="P:membrane assembly"/>
    <property type="evidence" value="ECO:0007669"/>
    <property type="project" value="InterPro"/>
</dbReference>
<evidence type="ECO:0000256" key="1">
    <source>
        <dbReference type="ARBA" id="ARBA00004370"/>
    </source>
</evidence>
<feature type="signal peptide" evidence="9">
    <location>
        <begin position="1"/>
        <end position="26"/>
    </location>
</feature>
<sequence length="893" mass="99597">MTRIARLWLYVASSLLVCLGAVQANAAAPANVRVLVLPFEVNAEPDLAYLEDSLSDLVIERLVAQGFSVVPRAEAADLLQKQGVDVLDITSARDLALLARADYAVYGSFTQLGESISLDARLVEAVGVRPAKPLFIQKDGLINILPAVDELAQVAAASLLRQDTVAAVEVRGTKILDPDVVLMRLSSRKGDTLDPKLVNREIKRIYDLGYFSDVSATAEQTSDGLKLVYTVQEKPRIEAITVEGSDAVDTDEILSVMSTKTGSVMNEKLLAQDIMKVTDLYRKKGYYLADVSHRVVEGSGGAASLVLSVQEGDKLYIKAVRIVGAEQLDEDDVLDELALRPRNMISWITGTGVLREEYLERDSAAIGAYYLNRGFMDVRVGDPDVQYEEDGIVVSFAVKEGTRYKVGNIAFGGDLIDTDEALLNVIKMDEQAADEEYFNYDVLQKDTKKLTEFYNDYGYAFADTSFRTERRDGSIVDITYVMTKKQKVYVRRVEVEGNKHTRDNVIRREMRLTDGDLYSGSGLRRSNQRLNNLGYFSQTDIELIPTANPEEVDLKVKVKEKNTGQIAAGIAYSTYSSFGIGGSVSEANLFGKGYRAALSATFSGRDNEYDFTFINPHYNDTKLQVGVNAYLRSSDMEDYDKDTVGGILSFAYPLGEFTRASWYYRLDQYKYSDVDDDAAKTIRDYEGTNLASVTGFALSRDTIDNRMRPTSGTYLKGAVDYGGGVLQGTDHFIRLYGDARYFQKLANNHVLHVRVRGATLFENDQSEEIPVHERIYLGGINSIRGYDRRDISPKDPESGDSIGGTRAAYANFEYIWYFDDEMGIYLIPFFDTGFVIDPDMGHEWSDEIKSSVGLEVRWQSPLGNLRFAYGYPLNEVDGERKDGKFEFTMGQTF</sequence>
<proteinExistence type="inferred from homology"/>
<dbReference type="Gene3D" id="2.40.160.50">
    <property type="entry name" value="membrane protein fhac: a member of the omp85/tpsb transporter family"/>
    <property type="match status" value="1"/>
</dbReference>
<evidence type="ECO:0000256" key="3">
    <source>
        <dbReference type="ARBA" id="ARBA00022692"/>
    </source>
</evidence>
<dbReference type="HOGENOM" id="CLU_007664_1_1_7"/>
<dbReference type="InterPro" id="IPR034746">
    <property type="entry name" value="POTRA"/>
</dbReference>
<evidence type="ECO:0000256" key="7">
    <source>
        <dbReference type="ARBA" id="ARBA00023237"/>
    </source>
</evidence>
<evidence type="ECO:0000259" key="10">
    <source>
        <dbReference type="PROSITE" id="PS51779"/>
    </source>
</evidence>
<protein>
    <recommendedName>
        <fullName evidence="8">Outer membrane protein assembly factor BamA</fullName>
    </recommendedName>
</protein>
<dbReference type="GO" id="GO:0009279">
    <property type="term" value="C:cell outer membrane"/>
    <property type="evidence" value="ECO:0007669"/>
    <property type="project" value="UniProtKB-UniRule"/>
</dbReference>
<feature type="chain" id="PRO_5039952482" description="Outer membrane protein assembly factor BamA" evidence="9">
    <location>
        <begin position="27"/>
        <end position="893"/>
    </location>
</feature>
<feature type="domain" description="POTRA" evidence="10">
    <location>
        <begin position="404"/>
        <end position="485"/>
    </location>
</feature>
<reference evidence="11 12" key="1">
    <citation type="journal article" date="2011" name="J. Bacteriol.">
        <title>Complete genome sequence and updated annotation of Desulfovibrio alaskensis G20.</title>
        <authorList>
            <person name="Hauser L.J."/>
            <person name="Land M.L."/>
            <person name="Brown S.D."/>
            <person name="Larimer F."/>
            <person name="Keller K.L."/>
            <person name="Rapp-Giles B.J."/>
            <person name="Price M.N."/>
            <person name="Lin M."/>
            <person name="Bruce D.C."/>
            <person name="Detter J.C."/>
            <person name="Tapia R."/>
            <person name="Han C.S."/>
            <person name="Goodwin L.A."/>
            <person name="Cheng J.F."/>
            <person name="Pitluck S."/>
            <person name="Copeland A."/>
            <person name="Lucas S."/>
            <person name="Nolan M."/>
            <person name="Lapidus A.L."/>
            <person name="Palumbo A.V."/>
            <person name="Wall J.D."/>
        </authorList>
    </citation>
    <scope>NUCLEOTIDE SEQUENCE [LARGE SCALE GENOMIC DNA]</scope>
    <source>
        <strain evidence="12">ATCC BAA 1058 / DSM 17464 / G20</strain>
    </source>
</reference>
<keyword evidence="5" id="KW-0677">Repeat</keyword>
<dbReference type="HAMAP" id="MF_01430">
    <property type="entry name" value="OM_assembly_BamA"/>
    <property type="match status" value="1"/>
</dbReference>
<comment type="subcellular location">
    <subcellularLocation>
        <location evidence="1">Membrane</location>
    </subcellularLocation>
</comment>
<dbReference type="Proteomes" id="UP000002710">
    <property type="component" value="Chromosome"/>
</dbReference>
<dbReference type="PANTHER" id="PTHR12815">
    <property type="entry name" value="SORTING AND ASSEMBLY MACHINERY SAMM50 PROTEIN FAMILY MEMBER"/>
    <property type="match status" value="1"/>
</dbReference>
<feature type="domain" description="POTRA" evidence="10">
    <location>
        <begin position="235"/>
        <end position="312"/>
    </location>
</feature>
<name>Q312H7_OLEA2</name>
<dbReference type="EMBL" id="CP000112">
    <property type="protein sequence ID" value="ABB38169.1"/>
    <property type="molecule type" value="Genomic_DNA"/>
</dbReference>
<dbReference type="Gene3D" id="3.40.50.10610">
    <property type="entry name" value="ABC-type transport auxiliary lipoprotein component"/>
    <property type="match status" value="1"/>
</dbReference>
<dbReference type="InterPro" id="IPR000184">
    <property type="entry name" value="Bac_surfAg_D15"/>
</dbReference>
<keyword evidence="7" id="KW-0998">Cell outer membrane</keyword>
<dbReference type="InterPro" id="IPR039910">
    <property type="entry name" value="D15-like"/>
</dbReference>
<evidence type="ECO:0000256" key="8">
    <source>
        <dbReference type="NCBIfam" id="TIGR03303"/>
    </source>
</evidence>
<evidence type="ECO:0000313" key="12">
    <source>
        <dbReference type="Proteomes" id="UP000002710"/>
    </source>
</evidence>
<feature type="domain" description="POTRA" evidence="10">
    <location>
        <begin position="315"/>
        <end position="401"/>
    </location>
</feature>
<organism evidence="11 12">
    <name type="scientific">Oleidesulfovibrio alaskensis (strain ATCC BAA-1058 / DSM 17464 / G20)</name>
    <name type="common">Desulfovibrio alaskensis</name>
    <dbReference type="NCBI Taxonomy" id="207559"/>
    <lineage>
        <taxon>Bacteria</taxon>
        <taxon>Pseudomonadati</taxon>
        <taxon>Thermodesulfobacteriota</taxon>
        <taxon>Desulfovibrionia</taxon>
        <taxon>Desulfovibrionales</taxon>
        <taxon>Desulfovibrionaceae</taxon>
        <taxon>Oleidesulfovibrio</taxon>
    </lineage>
</organism>
<evidence type="ECO:0000313" key="11">
    <source>
        <dbReference type="EMBL" id="ABB38169.1"/>
    </source>
</evidence>
<dbReference type="AlphaFoldDB" id="Q312H7"/>
<dbReference type="NCBIfam" id="TIGR03303">
    <property type="entry name" value="OM_YaeT"/>
    <property type="match status" value="1"/>
</dbReference>
<dbReference type="InterPro" id="IPR023707">
    <property type="entry name" value="OM_assembly_BamA"/>
</dbReference>
<dbReference type="RefSeq" id="WP_011367344.1">
    <property type="nucleotide sequence ID" value="NC_007519.1"/>
</dbReference>